<evidence type="ECO:0000313" key="1">
    <source>
        <dbReference type="EMBL" id="KAI3366071.1"/>
    </source>
</evidence>
<proteinExistence type="predicted"/>
<dbReference type="EMBL" id="CM041541">
    <property type="protein sequence ID" value="KAI3366071.1"/>
    <property type="molecule type" value="Genomic_DNA"/>
</dbReference>
<keyword evidence="2" id="KW-1185">Reference proteome</keyword>
<protein>
    <submittedName>
        <fullName evidence="1">Uncharacterized protein</fullName>
    </submittedName>
</protein>
<comment type="caution">
    <text evidence="1">The sequence shown here is derived from an EMBL/GenBank/DDBJ whole genome shotgun (WGS) entry which is preliminary data.</text>
</comment>
<dbReference type="Proteomes" id="UP000831701">
    <property type="component" value="Chromosome 11"/>
</dbReference>
<organism evidence="1 2">
    <name type="scientific">Scortum barcoo</name>
    <name type="common">barcoo grunter</name>
    <dbReference type="NCBI Taxonomy" id="214431"/>
    <lineage>
        <taxon>Eukaryota</taxon>
        <taxon>Metazoa</taxon>
        <taxon>Chordata</taxon>
        <taxon>Craniata</taxon>
        <taxon>Vertebrata</taxon>
        <taxon>Euteleostomi</taxon>
        <taxon>Actinopterygii</taxon>
        <taxon>Neopterygii</taxon>
        <taxon>Teleostei</taxon>
        <taxon>Neoteleostei</taxon>
        <taxon>Acanthomorphata</taxon>
        <taxon>Eupercaria</taxon>
        <taxon>Centrarchiformes</taxon>
        <taxon>Terapontoidei</taxon>
        <taxon>Terapontidae</taxon>
        <taxon>Scortum</taxon>
    </lineage>
</organism>
<name>A0ACB8WDX2_9TELE</name>
<sequence>MPHRTRERKHGAGREGDTTARECKQASGNVDCRLLEGILSEVVKGCVCGHHPISATGAGCDVTAAPVFCPALCVASGDALPLQGRDMFEAKTRAVEKKESSTETDEGLGSSGRNYGSGSLGSGSAGSVYLSDSQDWVVSPSCSPDEGPGQQSAISPMLAEETFRYMILSADRVEQMTKTYNDMEVVTHLLAERDRDLELAARIGQSLLQRNHLLQERNEALEEQLAQALDQVHQVQHELSKKDELLRMVASASEESETDSSVSTPLRQPHPPGGTTAAAALSQLESLQSKLQELEEENLILRSEASQLKRDTITYEEKEQQLVSDCVKELRESNSQMVSLTDELSQKNEELLRHQEEITQLLSQIVELQHRVKELALEKEELRIHLQASKDAQRQLTAELNELADRNAECVEMLHESQEEIKDLRSKNTPAAGMRRHLSYGLYPMDSLAAEIEGTMRRELSVEEETTFQDQRISQKRVFQTVRSVNSSAARAASATPPIPGSGQSSLVMTAQPFQSAQGYVTKNTGFLVSYFHLMLDPFSSINMFCREEVRLGQPGSPGGNDLTRALHRLSLRRQNFLCERQFFQAEREKKLQAMAEADGEASGCSSPMGSMLSSFSNLSELSFSSSVFKTFLPEKLQIVKPMEGSLTLHHWQQLAKPHLATILDPHPGVVTKGFCPMAQDAVYRLSDMEEDEEDEEHRGTVAEKGAVEQDKEEEDEEEGGITFKVRVSSTPDDRKDRKHSVSPLPTLPLSPTLPTSPMTPATSSSVSSDLCVTPAPHRVTETSSQSAQPIPASCTAAVQLQSQICPSTTATASSSVQNPGKCQSSTFSTYTFTTCRIMHPSDITQVTSSSQSSLMANTPSSMRTGPSTPLTPCRLSLGDSFLPRRPAAATSGLAKLVLERGISAQVSTDTPPSSPKPTTRQSLFSILPNTPPNSPSHSPAPSPVPMEPRQHPADNFLASRPAELFLQDVYGLNLGRAPHPDLPSLSQETPALVPCPKLGRARLDPVNVGLVERLRRLGFTKVLQGAETESSGSRQDSATFVSAGGGSLLDGLRRNQSLPAMIGARAGKSASNPTPPPHPTSLALPPPPWGNLKERRRHLGSVSHAPSSSTKY</sequence>
<reference evidence="1" key="1">
    <citation type="submission" date="2022-04" db="EMBL/GenBank/DDBJ databases">
        <title>Jade perch genome.</title>
        <authorList>
            <person name="Chao B."/>
        </authorList>
    </citation>
    <scope>NUCLEOTIDE SEQUENCE</scope>
    <source>
        <strain evidence="1">CB-2022</strain>
    </source>
</reference>
<accession>A0ACB8WDX2</accession>
<gene>
    <name evidence="1" type="ORF">L3Q82_009895</name>
</gene>
<evidence type="ECO:0000313" key="2">
    <source>
        <dbReference type="Proteomes" id="UP000831701"/>
    </source>
</evidence>